<feature type="region of interest" description="Disordered" evidence="1">
    <location>
        <begin position="37"/>
        <end position="105"/>
    </location>
</feature>
<sequence>MSHGRKNRGPVGRVGGLRRIEGADAVLRVRALERVSAPERIEGNDTSRRSFSEALERASRGLHSAEPLPSPPPRRTPAPSPRAHSDDDESMHPPEPPPEGFLGMLWWKVKGPR</sequence>
<evidence type="ECO:0000256" key="1">
    <source>
        <dbReference type="SAM" id="MobiDB-lite"/>
    </source>
</evidence>
<accession>A0ABX7N5T5</accession>
<evidence type="ECO:0000313" key="3">
    <source>
        <dbReference type="Proteomes" id="UP000663090"/>
    </source>
</evidence>
<name>A0ABX7N5T5_9BACT</name>
<protein>
    <submittedName>
        <fullName evidence="2">Uncharacterized protein</fullName>
    </submittedName>
</protein>
<feature type="compositionally biased region" description="Pro residues" evidence="1">
    <location>
        <begin position="68"/>
        <end position="80"/>
    </location>
</feature>
<feature type="compositionally biased region" description="Basic and acidic residues" evidence="1">
    <location>
        <begin position="37"/>
        <end position="59"/>
    </location>
</feature>
<dbReference type="EMBL" id="CP071091">
    <property type="protein sequence ID" value="QSQ13813.1"/>
    <property type="molecule type" value="Genomic_DNA"/>
</dbReference>
<feature type="region of interest" description="Disordered" evidence="1">
    <location>
        <begin position="1"/>
        <end position="22"/>
    </location>
</feature>
<keyword evidence="3" id="KW-1185">Reference proteome</keyword>
<reference evidence="2 3" key="1">
    <citation type="submission" date="2021-02" db="EMBL/GenBank/DDBJ databases">
        <title>De Novo genome assembly of isolated myxobacteria.</title>
        <authorList>
            <person name="Stevens D.C."/>
        </authorList>
    </citation>
    <scope>NUCLEOTIDE SEQUENCE [LARGE SCALE GENOMIC DNA]</scope>
    <source>
        <strain evidence="2 3">SCHIC003</strain>
    </source>
</reference>
<organism evidence="2 3">
    <name type="scientific">Myxococcus landrumensis</name>
    <dbReference type="NCBI Taxonomy" id="2813577"/>
    <lineage>
        <taxon>Bacteria</taxon>
        <taxon>Pseudomonadati</taxon>
        <taxon>Myxococcota</taxon>
        <taxon>Myxococcia</taxon>
        <taxon>Myxococcales</taxon>
        <taxon>Cystobacterineae</taxon>
        <taxon>Myxococcaceae</taxon>
        <taxon>Myxococcus</taxon>
    </lineage>
</organism>
<evidence type="ECO:0000313" key="2">
    <source>
        <dbReference type="EMBL" id="QSQ13813.1"/>
    </source>
</evidence>
<dbReference type="Proteomes" id="UP000663090">
    <property type="component" value="Chromosome"/>
</dbReference>
<dbReference type="RefSeq" id="WP_206715616.1">
    <property type="nucleotide sequence ID" value="NZ_CP071091.1"/>
</dbReference>
<gene>
    <name evidence="2" type="ORF">JY572_36725</name>
</gene>
<proteinExistence type="predicted"/>